<proteinExistence type="predicted"/>
<comment type="caution">
    <text evidence="1">The sequence shown here is derived from an EMBL/GenBank/DDBJ whole genome shotgun (WGS) entry which is preliminary data.</text>
</comment>
<evidence type="ECO:0000313" key="1">
    <source>
        <dbReference type="EMBL" id="MDK2124145.1"/>
    </source>
</evidence>
<keyword evidence="2" id="KW-1185">Reference proteome</keyword>
<name>A0ABT7DVQ5_9NEIS</name>
<evidence type="ECO:0000313" key="2">
    <source>
        <dbReference type="Proteomes" id="UP001172778"/>
    </source>
</evidence>
<dbReference type="RefSeq" id="WP_284100455.1">
    <property type="nucleotide sequence ID" value="NZ_JARRAF010000008.1"/>
</dbReference>
<dbReference type="EMBL" id="JARRAF010000008">
    <property type="protein sequence ID" value="MDK2124145.1"/>
    <property type="molecule type" value="Genomic_DNA"/>
</dbReference>
<sequence length="283" mass="31205">MANAILAAPNRIEAATLSGGDWLAGSRPNLASRPYGQAAQSNGLNPTATQFTLTLDQPRSLRVLALLAHNLGSLAQVRWRLSLDAAFSQSVFDSGWSPVWPALPTPDMRWSDANWWSGTLDEERRAFYPRHHFTVLPDERLGAYVRCELNDPSNPDGAIKIGRAGVYDGWQPVRNFSWGRKLGHDSTEKVIKSEAGAVYSNGGQVVRVAQISFDWLSASEARATMDLERRLGLTGELIYLAKPDDPASFTHEAFPARLHELSPIEVPLFAAQRKAFVIEELIA</sequence>
<protein>
    <submittedName>
        <fullName evidence="1">Uncharacterized protein</fullName>
    </submittedName>
</protein>
<reference evidence="1" key="1">
    <citation type="submission" date="2023-03" db="EMBL/GenBank/DDBJ databases">
        <title>Chitinimonas shenzhenensis gen. nov., sp. nov., a novel member of family Burkholderiaceae isolated from activated sludge collected in Shen Zhen, China.</title>
        <authorList>
            <person name="Wang X."/>
        </authorList>
    </citation>
    <scope>NUCLEOTIDE SEQUENCE</scope>
    <source>
        <strain evidence="1">DQS-5</strain>
    </source>
</reference>
<accession>A0ABT7DVQ5</accession>
<organism evidence="1 2">
    <name type="scientific">Parachitinimonas caeni</name>
    <dbReference type="NCBI Taxonomy" id="3031301"/>
    <lineage>
        <taxon>Bacteria</taxon>
        <taxon>Pseudomonadati</taxon>
        <taxon>Pseudomonadota</taxon>
        <taxon>Betaproteobacteria</taxon>
        <taxon>Neisseriales</taxon>
        <taxon>Chitinibacteraceae</taxon>
        <taxon>Parachitinimonas</taxon>
    </lineage>
</organism>
<gene>
    <name evidence="1" type="ORF">PZA18_08805</name>
</gene>
<dbReference type="Proteomes" id="UP001172778">
    <property type="component" value="Unassembled WGS sequence"/>
</dbReference>